<evidence type="ECO:0000313" key="2">
    <source>
        <dbReference type="EMBL" id="PCG75598.1"/>
    </source>
</evidence>
<organism evidence="2">
    <name type="scientific">Heliothis virescens</name>
    <name type="common">Tobacco budworm moth</name>
    <dbReference type="NCBI Taxonomy" id="7102"/>
    <lineage>
        <taxon>Eukaryota</taxon>
        <taxon>Metazoa</taxon>
        <taxon>Ecdysozoa</taxon>
        <taxon>Arthropoda</taxon>
        <taxon>Hexapoda</taxon>
        <taxon>Insecta</taxon>
        <taxon>Pterygota</taxon>
        <taxon>Neoptera</taxon>
        <taxon>Endopterygota</taxon>
        <taxon>Lepidoptera</taxon>
        <taxon>Glossata</taxon>
        <taxon>Ditrysia</taxon>
        <taxon>Noctuoidea</taxon>
        <taxon>Noctuidae</taxon>
        <taxon>Heliothinae</taxon>
        <taxon>Heliothis</taxon>
    </lineage>
</organism>
<name>A0A2A4JV79_HELVI</name>
<evidence type="ECO:0000256" key="1">
    <source>
        <dbReference type="SAM" id="MobiDB-lite"/>
    </source>
</evidence>
<dbReference type="AlphaFoldDB" id="A0A2A4JV79"/>
<dbReference type="EMBL" id="NWSH01000568">
    <property type="protein sequence ID" value="PCG75598.1"/>
    <property type="molecule type" value="Genomic_DNA"/>
</dbReference>
<comment type="caution">
    <text evidence="2">The sequence shown here is derived from an EMBL/GenBank/DDBJ whole genome shotgun (WGS) entry which is preliminary data.</text>
</comment>
<proteinExistence type="predicted"/>
<feature type="region of interest" description="Disordered" evidence="1">
    <location>
        <begin position="68"/>
        <end position="96"/>
    </location>
</feature>
<reference evidence="2" key="1">
    <citation type="submission" date="2017-09" db="EMBL/GenBank/DDBJ databases">
        <title>Contemporary evolution of a Lepidopteran species, Heliothis virescens, in response to modern agricultural practices.</title>
        <authorList>
            <person name="Fritz M.L."/>
            <person name="Deyonke A.M."/>
            <person name="Papanicolaou A."/>
            <person name="Micinski S."/>
            <person name="Westbrook J."/>
            <person name="Gould F."/>
        </authorList>
    </citation>
    <scope>NUCLEOTIDE SEQUENCE [LARGE SCALE GENOMIC DNA]</scope>
    <source>
        <strain evidence="2">HvINT-</strain>
        <tissue evidence="2">Whole body</tissue>
    </source>
</reference>
<accession>A0A2A4JV79</accession>
<gene>
    <name evidence="2" type="ORF">B5V51_11317</name>
</gene>
<protein>
    <submittedName>
        <fullName evidence="2">Uncharacterized protein</fullName>
    </submittedName>
</protein>
<sequence>MSSLYMHMKKVHRKNEKATVASNAEDPSAALCEVEDNVYLVTLPGEMVQQESTKDTLHVEQVELEEKQPEGFVEDEMSTDSGAGVTETGAGGAGREWQAARTHCTWPLPRAHPHYVLDDDVHVERTESSGSDVYTVRSDLFLHGNVPIDDDSQQIVGASLSVAGGAALDSDLCLINAHPTIDLMQEELMYEDAADESSFRVLLMNGEELP</sequence>